<dbReference type="Pfam" id="PF09820">
    <property type="entry name" value="AAA-ATPase_like"/>
    <property type="match status" value="1"/>
</dbReference>
<gene>
    <name evidence="10" type="ORF">FYJ30_21095</name>
    <name evidence="6" type="ORF">GAY12_15315</name>
    <name evidence="9" type="ORF">GAY17_01495</name>
    <name evidence="5" type="ORF">GAY79_12600</name>
    <name evidence="4" type="ORF">GAY98_10675</name>
    <name evidence="3" type="ORF">GAZ06_21195</name>
    <name evidence="2" type="ORF">GAZ09_20890</name>
    <name evidence="7" type="ORF">GAZ76_07510</name>
    <name evidence="8" type="ORF">GAZ92_05150</name>
    <name evidence="11" type="ORF">HKQ54_02730</name>
    <name evidence="12" type="ORF">HKQ55_08505</name>
</gene>
<evidence type="ECO:0000313" key="7">
    <source>
        <dbReference type="EMBL" id="KAB6660577.1"/>
    </source>
</evidence>
<dbReference type="Proteomes" id="UP000583639">
    <property type="component" value="Unassembled WGS sequence"/>
</dbReference>
<evidence type="ECO:0000313" key="14">
    <source>
        <dbReference type="Proteomes" id="UP000437431"/>
    </source>
</evidence>
<dbReference type="AlphaFoldDB" id="A0A6G0FU25"/>
<dbReference type="Proteomes" id="UP000437431">
    <property type="component" value="Unassembled WGS sequence"/>
</dbReference>
<evidence type="ECO:0000313" key="3">
    <source>
        <dbReference type="EMBL" id="KAB6471422.1"/>
    </source>
</evidence>
<evidence type="ECO:0000313" key="6">
    <source>
        <dbReference type="EMBL" id="KAB6633065.1"/>
    </source>
</evidence>
<dbReference type="Proteomes" id="UP000469427">
    <property type="component" value="Unassembled WGS sequence"/>
</dbReference>
<evidence type="ECO:0000313" key="8">
    <source>
        <dbReference type="EMBL" id="KAB6695283.1"/>
    </source>
</evidence>
<dbReference type="EMBL" id="WDAG01000007">
    <property type="protein sequence ID" value="KAB6660577.1"/>
    <property type="molecule type" value="Genomic_DNA"/>
</dbReference>
<dbReference type="Proteomes" id="UP000483142">
    <property type="component" value="Unassembled WGS sequence"/>
</dbReference>
<dbReference type="EMBL" id="WDAL01000031">
    <property type="protein sequence ID" value="KAB6633065.1"/>
    <property type="molecule type" value="Genomic_DNA"/>
</dbReference>
<evidence type="ECO:0000313" key="17">
    <source>
        <dbReference type="Proteomes" id="UP000468344"/>
    </source>
</evidence>
<evidence type="ECO:0000313" key="20">
    <source>
        <dbReference type="Proteomes" id="UP000470952"/>
    </source>
</evidence>
<dbReference type="Proteomes" id="UP000462015">
    <property type="component" value="Unassembled WGS sequence"/>
</dbReference>
<dbReference type="EMBL" id="WCZV01000002">
    <property type="protein sequence ID" value="KAB6703287.1"/>
    <property type="molecule type" value="Genomic_DNA"/>
</dbReference>
<accession>A0A6G0FU25</accession>
<organism evidence="4 18">
    <name type="scientific">Phocaeicola vulgatus</name>
    <name type="common">Bacteroides vulgatus</name>
    <dbReference type="NCBI Taxonomy" id="821"/>
    <lineage>
        <taxon>Bacteria</taxon>
        <taxon>Pseudomonadati</taxon>
        <taxon>Bacteroidota</taxon>
        <taxon>Bacteroidia</taxon>
        <taxon>Bacteroidales</taxon>
        <taxon>Bacteroidaceae</taxon>
        <taxon>Phocaeicola</taxon>
    </lineage>
</organism>
<evidence type="ECO:0000313" key="11">
    <source>
        <dbReference type="EMBL" id="NMW35088.1"/>
    </source>
</evidence>
<dbReference type="Proteomes" id="UP000437380">
    <property type="component" value="Unassembled WGS sequence"/>
</dbReference>
<evidence type="ECO:0000313" key="15">
    <source>
        <dbReference type="Proteomes" id="UP000460950"/>
    </source>
</evidence>
<evidence type="ECO:0000313" key="18">
    <source>
        <dbReference type="Proteomes" id="UP000469427"/>
    </source>
</evidence>
<dbReference type="EMBL" id="WDBI01000015">
    <property type="protein sequence ID" value="KAB6526417.1"/>
    <property type="molecule type" value="Genomic_DNA"/>
</dbReference>
<dbReference type="EMBL" id="WDBY01000062">
    <property type="protein sequence ID" value="KAB6471422.1"/>
    <property type="molecule type" value="Genomic_DNA"/>
</dbReference>
<dbReference type="Proteomes" id="UP000470777">
    <property type="component" value="Unassembled WGS sequence"/>
</dbReference>
<protein>
    <submittedName>
        <fullName evidence="4">AAA family ATPase</fullName>
    </submittedName>
</protein>
<evidence type="ECO:0000313" key="4">
    <source>
        <dbReference type="EMBL" id="KAB6526417.1"/>
    </source>
</evidence>
<evidence type="ECO:0000313" key="2">
    <source>
        <dbReference type="EMBL" id="KAB6446505.1"/>
    </source>
</evidence>
<sequence length="60" mass="7223">MMNFVAVREDNCYYVNKTHYISLIERANKFFFLIRFRRFGKSLTLSSCYGTIMTERGRQV</sequence>
<feature type="domain" description="AAA-ATPase-like" evidence="1">
    <location>
        <begin position="2"/>
        <end position="46"/>
    </location>
</feature>
<reference evidence="22 23" key="3">
    <citation type="submission" date="2020-04" db="EMBL/GenBank/DDBJ databases">
        <title>A novel gut-associated lysogenic phage, Bacteroides phage BV01, alters the host transcriptome and bile acid metabolism in Bacteroides vulgatus.</title>
        <authorList>
            <person name="Campbell D.E."/>
            <person name="Ly L."/>
            <person name="Ridlon J.M."/>
            <person name="Hsiao A."/>
            <person name="Degnan P.H."/>
        </authorList>
    </citation>
    <scope>NUCLEOTIDE SEQUENCE [LARGE SCALE GENOMIC DNA]</scope>
    <source>
        <strain evidence="11 22">VPI-4506</strain>
        <strain evidence="12 23">VPI-BV8526</strain>
    </source>
</reference>
<reference evidence="10 15" key="2">
    <citation type="submission" date="2019-09" db="EMBL/GenBank/DDBJ databases">
        <title>In-depth cultivation of the pig gut microbiome towards novel bacterial diversity and tailored functional studies.</title>
        <authorList>
            <person name="Wylensek D."/>
            <person name="Hitch T.C.A."/>
            <person name="Clavel T."/>
        </authorList>
    </citation>
    <scope>NUCLEOTIDE SEQUENCE [LARGE SCALE GENOMIC DNA]</scope>
    <source>
        <strain evidence="10 15">WCA-389-WT-3C</strain>
    </source>
</reference>
<evidence type="ECO:0000313" key="9">
    <source>
        <dbReference type="EMBL" id="KAB6703287.1"/>
    </source>
</evidence>
<evidence type="ECO:0000313" key="22">
    <source>
        <dbReference type="Proteomes" id="UP000555193"/>
    </source>
</evidence>
<name>A0A6G0FU25_PHOVU</name>
<dbReference type="InterPro" id="IPR018631">
    <property type="entry name" value="AAA-ATPase-like_dom"/>
</dbReference>
<dbReference type="Proteomes" id="UP000460950">
    <property type="component" value="Unassembled WGS sequence"/>
</dbReference>
<dbReference type="EMBL" id="WCZY01000005">
    <property type="protein sequence ID" value="KAB6695283.1"/>
    <property type="molecule type" value="Genomic_DNA"/>
</dbReference>
<dbReference type="EMBL" id="JABDSH010000046">
    <property type="protein sequence ID" value="NMW35088.1"/>
    <property type="molecule type" value="Genomic_DNA"/>
</dbReference>
<dbReference type="Proteomes" id="UP000470952">
    <property type="component" value="Unassembled WGS sequence"/>
</dbReference>
<proteinExistence type="predicted"/>
<dbReference type="EMBL" id="WDBZ01000062">
    <property type="protein sequence ID" value="KAB6446505.1"/>
    <property type="molecule type" value="Genomic_DNA"/>
</dbReference>
<evidence type="ECO:0000313" key="21">
    <source>
        <dbReference type="Proteomes" id="UP000483142"/>
    </source>
</evidence>
<evidence type="ECO:0000313" key="13">
    <source>
        <dbReference type="Proteomes" id="UP000437380"/>
    </source>
</evidence>
<evidence type="ECO:0000313" key="5">
    <source>
        <dbReference type="EMBL" id="KAB6559518.1"/>
    </source>
</evidence>
<evidence type="ECO:0000313" key="12">
    <source>
        <dbReference type="EMBL" id="NMW40180.1"/>
    </source>
</evidence>
<dbReference type="EMBL" id="WDAY01000027">
    <property type="protein sequence ID" value="KAB6559518.1"/>
    <property type="molecule type" value="Genomic_DNA"/>
</dbReference>
<evidence type="ECO:0000259" key="1">
    <source>
        <dbReference type="Pfam" id="PF09820"/>
    </source>
</evidence>
<evidence type="ECO:0000313" key="10">
    <source>
        <dbReference type="EMBL" id="MSS50711.1"/>
    </source>
</evidence>
<evidence type="ECO:0000313" key="19">
    <source>
        <dbReference type="Proteomes" id="UP000470777"/>
    </source>
</evidence>
<evidence type="ECO:0000313" key="23">
    <source>
        <dbReference type="Proteomes" id="UP000583639"/>
    </source>
</evidence>
<evidence type="ECO:0000313" key="16">
    <source>
        <dbReference type="Proteomes" id="UP000462015"/>
    </source>
</evidence>
<dbReference type="Proteomes" id="UP000468344">
    <property type="component" value="Unassembled WGS sequence"/>
</dbReference>
<dbReference type="Proteomes" id="UP000555193">
    <property type="component" value="Unassembled WGS sequence"/>
</dbReference>
<dbReference type="EMBL" id="VULU01000060">
    <property type="protein sequence ID" value="MSS50711.1"/>
    <property type="molecule type" value="Genomic_DNA"/>
</dbReference>
<reference evidence="13 14" key="1">
    <citation type="journal article" date="2019" name="Nat. Med.">
        <title>A library of human gut bacterial isolates paired with longitudinal multiomics data enables mechanistic microbiome research.</title>
        <authorList>
            <person name="Poyet M."/>
            <person name="Groussin M."/>
            <person name="Gibbons S.M."/>
            <person name="Avila-Pacheco J."/>
            <person name="Jiang X."/>
            <person name="Kearney S.M."/>
            <person name="Perrotta A.R."/>
            <person name="Berdy B."/>
            <person name="Zhao S."/>
            <person name="Lieberman T.D."/>
            <person name="Swanson P.K."/>
            <person name="Smith M."/>
            <person name="Roesemann S."/>
            <person name="Alexander J.E."/>
            <person name="Rich S.A."/>
            <person name="Livny J."/>
            <person name="Vlamakis H."/>
            <person name="Clish C."/>
            <person name="Bullock K."/>
            <person name="Deik A."/>
            <person name="Scott J."/>
            <person name="Pierce K.A."/>
            <person name="Xavier R.J."/>
            <person name="Alm E.J."/>
        </authorList>
    </citation>
    <scope>NUCLEOTIDE SEQUENCE [LARGE SCALE GENOMIC DNA]</scope>
    <source>
        <strain evidence="5 14">BIOML-A111</strain>
        <strain evidence="4 18">BIOML-A122</strain>
        <strain evidence="3 17">BIOML-A140</strain>
        <strain evidence="2 21">BIOML-A141</strain>
        <strain evidence="9 13">BIOML-A82</strain>
        <strain evidence="8 19">BIOML-A85</strain>
        <strain evidence="7 20">BIOML-A93</strain>
        <strain evidence="6 16">BIOML-A98</strain>
    </source>
</reference>
<dbReference type="EMBL" id="JABDSI010000107">
    <property type="protein sequence ID" value="NMW40180.1"/>
    <property type="molecule type" value="Genomic_DNA"/>
</dbReference>
<comment type="caution">
    <text evidence="4">The sequence shown here is derived from an EMBL/GenBank/DDBJ whole genome shotgun (WGS) entry which is preliminary data.</text>
</comment>